<reference evidence="1 2" key="1">
    <citation type="journal article" date="2014" name="Curr. Biol.">
        <title>The genome of the clonal raider ant Cerapachys biroi.</title>
        <authorList>
            <person name="Oxley P.R."/>
            <person name="Ji L."/>
            <person name="Fetter-Pruneda I."/>
            <person name="McKenzie S.K."/>
            <person name="Li C."/>
            <person name="Hu H."/>
            <person name="Zhang G."/>
            <person name="Kronauer D.J."/>
        </authorList>
    </citation>
    <scope>NUCLEOTIDE SEQUENCE [LARGE SCALE GENOMIC DNA]</scope>
</reference>
<gene>
    <name evidence="1" type="ORF">X777_16564</name>
</gene>
<protein>
    <recommendedName>
        <fullName evidence="3">Histone-lysine N-methyltransferase SETMAR</fullName>
    </recommendedName>
</protein>
<evidence type="ECO:0000313" key="2">
    <source>
        <dbReference type="Proteomes" id="UP000053097"/>
    </source>
</evidence>
<feature type="non-terminal residue" evidence="1">
    <location>
        <position position="1"/>
    </location>
</feature>
<sequence>GKTFTADEDIKSSLELFFAEKNKNFFERGIVKLPEKWQKIIKQNGQYIV</sequence>
<evidence type="ECO:0000313" key="1">
    <source>
        <dbReference type="EMBL" id="EZA47103.1"/>
    </source>
</evidence>
<dbReference type="GO" id="GO:0003676">
    <property type="term" value="F:nucleic acid binding"/>
    <property type="evidence" value="ECO:0007669"/>
    <property type="project" value="InterPro"/>
</dbReference>
<dbReference type="Gene3D" id="3.30.420.10">
    <property type="entry name" value="Ribonuclease H-like superfamily/Ribonuclease H"/>
    <property type="match status" value="1"/>
</dbReference>
<keyword evidence="2" id="KW-1185">Reference proteome</keyword>
<dbReference type="AlphaFoldDB" id="A0A026VTM5"/>
<accession>A0A026VTM5</accession>
<evidence type="ECO:0008006" key="3">
    <source>
        <dbReference type="Google" id="ProtNLM"/>
    </source>
</evidence>
<dbReference type="Proteomes" id="UP000053097">
    <property type="component" value="Unassembled WGS sequence"/>
</dbReference>
<dbReference type="EMBL" id="KK107937">
    <property type="protein sequence ID" value="EZA47103.1"/>
    <property type="molecule type" value="Genomic_DNA"/>
</dbReference>
<dbReference type="InterPro" id="IPR036397">
    <property type="entry name" value="RNaseH_sf"/>
</dbReference>
<proteinExistence type="predicted"/>
<organism evidence="1 2">
    <name type="scientific">Ooceraea biroi</name>
    <name type="common">Clonal raider ant</name>
    <name type="synonym">Cerapachys biroi</name>
    <dbReference type="NCBI Taxonomy" id="2015173"/>
    <lineage>
        <taxon>Eukaryota</taxon>
        <taxon>Metazoa</taxon>
        <taxon>Ecdysozoa</taxon>
        <taxon>Arthropoda</taxon>
        <taxon>Hexapoda</taxon>
        <taxon>Insecta</taxon>
        <taxon>Pterygota</taxon>
        <taxon>Neoptera</taxon>
        <taxon>Endopterygota</taxon>
        <taxon>Hymenoptera</taxon>
        <taxon>Apocrita</taxon>
        <taxon>Aculeata</taxon>
        <taxon>Formicoidea</taxon>
        <taxon>Formicidae</taxon>
        <taxon>Dorylinae</taxon>
        <taxon>Ooceraea</taxon>
    </lineage>
</organism>
<name>A0A026VTM5_OOCBI</name>